<reference evidence="3" key="2">
    <citation type="submission" date="2015-01" db="EMBL/GenBank/DDBJ databases">
        <title>Evolutionary Origins and Diversification of the Mycorrhizal Mutualists.</title>
        <authorList>
            <consortium name="DOE Joint Genome Institute"/>
            <consortium name="Mycorrhizal Genomics Consortium"/>
            <person name="Kohler A."/>
            <person name="Kuo A."/>
            <person name="Nagy L.G."/>
            <person name="Floudas D."/>
            <person name="Copeland A."/>
            <person name="Barry K.W."/>
            <person name="Cichocki N."/>
            <person name="Veneault-Fourrey C."/>
            <person name="LaButti K."/>
            <person name="Lindquist E.A."/>
            <person name="Lipzen A."/>
            <person name="Lundell T."/>
            <person name="Morin E."/>
            <person name="Murat C."/>
            <person name="Riley R."/>
            <person name="Ohm R."/>
            <person name="Sun H."/>
            <person name="Tunlid A."/>
            <person name="Henrissat B."/>
            <person name="Grigoriev I.V."/>
            <person name="Hibbett D.S."/>
            <person name="Martin F."/>
        </authorList>
    </citation>
    <scope>NUCLEOTIDE SEQUENCE [LARGE SCALE GENOMIC DNA]</scope>
    <source>
        <strain evidence="3">UH-Slu-Lm8-n1</strain>
    </source>
</reference>
<reference evidence="2 3" key="1">
    <citation type="submission" date="2014-04" db="EMBL/GenBank/DDBJ databases">
        <authorList>
            <consortium name="DOE Joint Genome Institute"/>
            <person name="Kuo A."/>
            <person name="Ruytinx J."/>
            <person name="Rineau F."/>
            <person name="Colpaert J."/>
            <person name="Kohler A."/>
            <person name="Nagy L.G."/>
            <person name="Floudas D."/>
            <person name="Copeland A."/>
            <person name="Barry K.W."/>
            <person name="Cichocki N."/>
            <person name="Veneault-Fourrey C."/>
            <person name="LaButti K."/>
            <person name="Lindquist E.A."/>
            <person name="Lipzen A."/>
            <person name="Lundell T."/>
            <person name="Morin E."/>
            <person name="Murat C."/>
            <person name="Sun H."/>
            <person name="Tunlid A."/>
            <person name="Henrissat B."/>
            <person name="Grigoriev I.V."/>
            <person name="Hibbett D.S."/>
            <person name="Martin F."/>
            <person name="Nordberg H.P."/>
            <person name="Cantor M.N."/>
            <person name="Hua S.X."/>
        </authorList>
    </citation>
    <scope>NUCLEOTIDE SEQUENCE [LARGE SCALE GENOMIC DNA]</scope>
    <source>
        <strain evidence="2 3">UH-Slu-Lm8-n1</strain>
    </source>
</reference>
<dbReference type="OrthoDB" id="10017101at2759"/>
<accession>A0A0D0ASJ4</accession>
<dbReference type="Gene3D" id="3.40.50.150">
    <property type="entry name" value="Vaccinia Virus protein VP39"/>
    <property type="match status" value="1"/>
</dbReference>
<feature type="domain" description="Methyltransferase" evidence="1">
    <location>
        <begin position="36"/>
        <end position="172"/>
    </location>
</feature>
<sequence>MPESTVIYTHGHHESVLRSHSWRTAQNSASYLLPYIKPNMHILDIGCGPGTITLDFAILIGPTGHITGIEPSPGDVLTQARETAASRGITNVEFKIGDIFELEEMFSEQTQKFDIVHVHQVLQHIDRERVSEALMQMRAVTKPGGIVAVRETDFAAMTWFPVSGGMAEWVDTYQLVARANGGEPNAGRRLVSWALKAGFARDKITASAGTWCFSTPDQRDWWSRLWADRTLSSNFKTTTLKSGLADEEKLNRIADTWTEWGKAEDGWFAILNGEIICRVD</sequence>
<dbReference type="SUPFAM" id="SSF53335">
    <property type="entry name" value="S-adenosyl-L-methionine-dependent methyltransferases"/>
    <property type="match status" value="1"/>
</dbReference>
<dbReference type="EMBL" id="KN835283">
    <property type="protein sequence ID" value="KIK40979.1"/>
    <property type="molecule type" value="Genomic_DNA"/>
</dbReference>
<dbReference type="STRING" id="930992.A0A0D0ASJ4"/>
<organism evidence="2 3">
    <name type="scientific">Suillus luteus UH-Slu-Lm8-n1</name>
    <dbReference type="NCBI Taxonomy" id="930992"/>
    <lineage>
        <taxon>Eukaryota</taxon>
        <taxon>Fungi</taxon>
        <taxon>Dikarya</taxon>
        <taxon>Basidiomycota</taxon>
        <taxon>Agaricomycotina</taxon>
        <taxon>Agaricomycetes</taxon>
        <taxon>Agaricomycetidae</taxon>
        <taxon>Boletales</taxon>
        <taxon>Suillineae</taxon>
        <taxon>Suillaceae</taxon>
        <taxon>Suillus</taxon>
    </lineage>
</organism>
<dbReference type="Proteomes" id="UP000054485">
    <property type="component" value="Unassembled WGS sequence"/>
</dbReference>
<evidence type="ECO:0000313" key="2">
    <source>
        <dbReference type="EMBL" id="KIK40979.1"/>
    </source>
</evidence>
<dbReference type="PANTHER" id="PTHR43861">
    <property type="entry name" value="TRANS-ACONITATE 2-METHYLTRANSFERASE-RELATED"/>
    <property type="match status" value="1"/>
</dbReference>
<dbReference type="InParanoid" id="A0A0D0ASJ4"/>
<evidence type="ECO:0000313" key="3">
    <source>
        <dbReference type="Proteomes" id="UP000054485"/>
    </source>
</evidence>
<dbReference type="HOGENOM" id="CLU_057148_1_0_1"/>
<evidence type="ECO:0000259" key="1">
    <source>
        <dbReference type="Pfam" id="PF13847"/>
    </source>
</evidence>
<keyword evidence="3" id="KW-1185">Reference proteome</keyword>
<proteinExistence type="predicted"/>
<dbReference type="Pfam" id="PF13847">
    <property type="entry name" value="Methyltransf_31"/>
    <property type="match status" value="1"/>
</dbReference>
<dbReference type="FunCoup" id="A0A0D0ASJ4">
    <property type="interactions" value="3"/>
</dbReference>
<gene>
    <name evidence="2" type="ORF">CY34DRAFT_24547</name>
</gene>
<dbReference type="AlphaFoldDB" id="A0A0D0ASJ4"/>
<protein>
    <recommendedName>
        <fullName evidence="1">Methyltransferase domain-containing protein</fullName>
    </recommendedName>
</protein>
<name>A0A0D0ASJ4_9AGAM</name>
<dbReference type="InterPro" id="IPR029063">
    <property type="entry name" value="SAM-dependent_MTases_sf"/>
</dbReference>
<dbReference type="CDD" id="cd02440">
    <property type="entry name" value="AdoMet_MTases"/>
    <property type="match status" value="1"/>
</dbReference>
<dbReference type="InterPro" id="IPR025714">
    <property type="entry name" value="Methyltranfer_dom"/>
</dbReference>